<protein>
    <recommendedName>
        <fullName evidence="3">Tip attachment protein J domain-containing protein</fullName>
    </recommendedName>
</protein>
<evidence type="ECO:0000313" key="2">
    <source>
        <dbReference type="Proteomes" id="UP001272987"/>
    </source>
</evidence>
<evidence type="ECO:0000313" key="1">
    <source>
        <dbReference type="EMBL" id="MDX3019856.1"/>
    </source>
</evidence>
<sequence>MVFPQEALGLESHVLIGGVWTRISPAPYTRDPITHRRGRAYRATAADPSEASVTIPNRDGKWTSRNPEGPYYGLLSRNTPLKVTIPGGPVTYLDMSGLPDRATTPHTAALNVVDLDIRWEGEASWYDAGAQMLIGKWGAAGNRSYHLRIEAGRLALHTTQDGTSGSLTVIGLPSTLPARAALRATLDADNGAGGYTTRFFWSTSLDGPWTQVGADSVNTGTLTIYASTAPLSIAPQQLDLATVLRQPVRGRTYRAQVRSVIDGTIVANPDFTAQPAGTSTFTDSAGRAWSLAGDARITDRVTRCELEVPEWPTVWSTSEADAWTSIAPAGILRRLSQGQKPLDSTLRRRIPSGAPIAYWPMEDGPNATQFYSPTASVRPLSTAGMQLAAESSLAGSSPLPTIQGGSTLSGTVPAPAGAAPTQWHTEFLFKTPGAGPTTARTLLQWLGTGTVRRWRLMLVSTGCELYGYDAADNVVTSSLLSLSTQIYGVWCRWRLWAVQNGANVTWNYHFVPIGGTGSGLVTTSYAGAVGRISGVRGPEGGYSSDLAGTALGHLGVFSTPNTGIYNSADIAFNGETAAARIQRLCSEEGVPLTIVGTPTGTQRVGPQRPAALLDLLRAAAEADGGIFGESQTRGLLYRTRASMYDQAPKLTLDYAARQIAPPLEPVEDDQVRNEWTVEREGASAAVASLATGPLSIADIGYYPDSRTLSLFSDEQTEQIAGWLLHLSTWSEARYPSVTIRLHRHPEMIPAVLGLDVGDKIRLVNLPKRFAGGGAVELLVDSWEETLLPRTWEITFNCSPAGPWTTGAVATVEDYEDAVFEIPYTNGGTLPWLRTNAQAHTGSWSLRSGAITHNQTSDAIVTVPTGSTEMRFWYWTSSETSGPGFVGDRLLVLVDGVQVLAAQGATPWTQAILDVTGKSSVVFRYAKDNSASSGSDFVAIDNLSFTGLSPTRVDTDGSQLAADVSASATSLSVAVTAGPLWITSTAYPAEFPFNVRIGGEEMRVTAISGASSPQTWTVVRSVNGVVKAQNAATDVRLAAPAIVAL</sequence>
<dbReference type="RefSeq" id="WP_319166435.1">
    <property type="nucleotide sequence ID" value="NZ_JARAWP010000010.1"/>
</dbReference>
<evidence type="ECO:0008006" key="3">
    <source>
        <dbReference type="Google" id="ProtNLM"/>
    </source>
</evidence>
<reference evidence="1 2" key="1">
    <citation type="journal article" date="2023" name="Microb. Genom.">
        <title>Mesoterricola silvestris gen. nov., sp. nov., Mesoterricola sediminis sp. nov., Geothrix oryzae sp. nov., Geothrix edaphica sp. nov., Geothrix rubra sp. nov., and Geothrix limicola sp. nov., six novel members of Acidobacteriota isolated from soils.</title>
        <authorList>
            <person name="Weisberg A.J."/>
            <person name="Pearce E."/>
            <person name="Kramer C.G."/>
            <person name="Chang J.H."/>
            <person name="Clarke C.R."/>
        </authorList>
    </citation>
    <scope>NUCLEOTIDE SEQUENCE [LARGE SCALE GENOMIC DNA]</scope>
    <source>
        <strain evidence="1 2">NB05-1H</strain>
    </source>
</reference>
<gene>
    <name evidence="1" type="ORF">PV666_18440</name>
</gene>
<keyword evidence="2" id="KW-1185">Reference proteome</keyword>
<proteinExistence type="predicted"/>
<organism evidence="1 2">
    <name type="scientific">Streptomyces acidiscabies</name>
    <dbReference type="NCBI Taxonomy" id="42234"/>
    <lineage>
        <taxon>Bacteria</taxon>
        <taxon>Bacillati</taxon>
        <taxon>Actinomycetota</taxon>
        <taxon>Actinomycetes</taxon>
        <taxon>Kitasatosporales</taxon>
        <taxon>Streptomycetaceae</taxon>
        <taxon>Streptomyces</taxon>
    </lineage>
</organism>
<name>A0ABU4LVV4_9ACTN</name>
<comment type="caution">
    <text evidence="1">The sequence shown here is derived from an EMBL/GenBank/DDBJ whole genome shotgun (WGS) entry which is preliminary data.</text>
</comment>
<dbReference type="Proteomes" id="UP001272987">
    <property type="component" value="Unassembled WGS sequence"/>
</dbReference>
<accession>A0ABU4LVV4</accession>
<dbReference type="EMBL" id="JARAWP010000010">
    <property type="protein sequence ID" value="MDX3019856.1"/>
    <property type="molecule type" value="Genomic_DNA"/>
</dbReference>